<accession>A0ABS9L6D6</accession>
<evidence type="ECO:0000313" key="3">
    <source>
        <dbReference type="Proteomes" id="UP001165368"/>
    </source>
</evidence>
<dbReference type="GO" id="GO:0016787">
    <property type="term" value="F:hydrolase activity"/>
    <property type="evidence" value="ECO:0007669"/>
    <property type="project" value="UniProtKB-KW"/>
</dbReference>
<dbReference type="EMBL" id="JAKLTQ010000005">
    <property type="protein sequence ID" value="MCG2622247.1"/>
    <property type="molecule type" value="Genomic_DNA"/>
</dbReference>
<name>A0ABS9L6D6_9MICC</name>
<comment type="caution">
    <text evidence="2">The sequence shown here is derived from an EMBL/GenBank/DDBJ whole genome shotgun (WGS) entry which is preliminary data.</text>
</comment>
<dbReference type="InterPro" id="IPR029058">
    <property type="entry name" value="AB_hydrolase_fold"/>
</dbReference>
<dbReference type="Proteomes" id="UP001165368">
    <property type="component" value="Unassembled WGS sequence"/>
</dbReference>
<organism evidence="2 3">
    <name type="scientific">Arthrobacter hankyongi</name>
    <dbReference type="NCBI Taxonomy" id="2904801"/>
    <lineage>
        <taxon>Bacteria</taxon>
        <taxon>Bacillati</taxon>
        <taxon>Actinomycetota</taxon>
        <taxon>Actinomycetes</taxon>
        <taxon>Micrococcales</taxon>
        <taxon>Micrococcaceae</taxon>
        <taxon>Arthrobacter</taxon>
    </lineage>
</organism>
<sequence>MPSVQERALRQVLDFPHGQASYWEYPAETGPDAPTLLMVHGFRGDHHGLELMARALPGFRVLIPDLPGFGESAPLTQGRHDVAGYVRFLQDFAAAADLGPQTLLLGHSFGSIIAARLVAAAPSAFRALVLVNPISEPALKGPRAVASRLAESYYLLAAKLPARAGLWLLRQPVIVRAMSLMMAKTKDPALRRFIHDQHDRYFSAFAHREVVLEAFQASISDDVGQVAGRLAVPVLLVAGVKDDLGSVASQRRLAALIPHARLEFIPDVGHLIHYEAPAAAAALVAGFAAGLDA</sequence>
<dbReference type="Gene3D" id="3.40.50.1820">
    <property type="entry name" value="alpha/beta hydrolase"/>
    <property type="match status" value="1"/>
</dbReference>
<dbReference type="RefSeq" id="WP_237820353.1">
    <property type="nucleotide sequence ID" value="NZ_JAKLTQ010000005.1"/>
</dbReference>
<dbReference type="SUPFAM" id="SSF53474">
    <property type="entry name" value="alpha/beta-Hydrolases"/>
    <property type="match status" value="1"/>
</dbReference>
<evidence type="ECO:0000313" key="2">
    <source>
        <dbReference type="EMBL" id="MCG2622247.1"/>
    </source>
</evidence>
<dbReference type="InterPro" id="IPR000073">
    <property type="entry name" value="AB_hydrolase_1"/>
</dbReference>
<evidence type="ECO:0000259" key="1">
    <source>
        <dbReference type="Pfam" id="PF00561"/>
    </source>
</evidence>
<gene>
    <name evidence="2" type="ORF">LVY72_09980</name>
</gene>
<feature type="domain" description="AB hydrolase-1" evidence="1">
    <location>
        <begin position="34"/>
        <end position="277"/>
    </location>
</feature>
<dbReference type="PRINTS" id="PR00412">
    <property type="entry name" value="EPOXHYDRLASE"/>
</dbReference>
<dbReference type="PANTHER" id="PTHR43798:SF33">
    <property type="entry name" value="HYDROLASE, PUTATIVE (AFU_ORTHOLOGUE AFUA_2G14860)-RELATED"/>
    <property type="match status" value="1"/>
</dbReference>
<keyword evidence="3" id="KW-1185">Reference proteome</keyword>
<dbReference type="Pfam" id="PF00561">
    <property type="entry name" value="Abhydrolase_1"/>
    <property type="match status" value="1"/>
</dbReference>
<dbReference type="InterPro" id="IPR000639">
    <property type="entry name" value="Epox_hydrolase-like"/>
</dbReference>
<reference evidence="2" key="1">
    <citation type="submission" date="2022-01" db="EMBL/GenBank/DDBJ databases">
        <authorList>
            <person name="Jo J.-H."/>
            <person name="Im W.-T."/>
        </authorList>
    </citation>
    <scope>NUCLEOTIDE SEQUENCE</scope>
    <source>
        <strain evidence="2">I2-34</strain>
    </source>
</reference>
<dbReference type="PANTHER" id="PTHR43798">
    <property type="entry name" value="MONOACYLGLYCEROL LIPASE"/>
    <property type="match status" value="1"/>
</dbReference>
<keyword evidence="2" id="KW-0378">Hydrolase</keyword>
<protein>
    <submittedName>
        <fullName evidence="2">Alpha/beta hydrolase</fullName>
    </submittedName>
</protein>
<proteinExistence type="predicted"/>
<dbReference type="PRINTS" id="PR00111">
    <property type="entry name" value="ABHYDROLASE"/>
</dbReference>
<dbReference type="InterPro" id="IPR050266">
    <property type="entry name" value="AB_hydrolase_sf"/>
</dbReference>